<dbReference type="InterPro" id="IPR036397">
    <property type="entry name" value="RNaseH_sf"/>
</dbReference>
<reference evidence="2" key="1">
    <citation type="submission" date="2019-07" db="EMBL/GenBank/DDBJ databases">
        <authorList>
            <person name="Dittberner H."/>
        </authorList>
    </citation>
    <scope>NUCLEOTIDE SEQUENCE [LARGE SCALE GENOMIC DNA]</scope>
</reference>
<name>A0A565BGR6_9BRAS</name>
<dbReference type="PANTHER" id="PTHR47074">
    <property type="entry name" value="BNAC02G40300D PROTEIN"/>
    <property type="match status" value="1"/>
</dbReference>
<comment type="caution">
    <text evidence="2">The sequence shown here is derived from an EMBL/GenBank/DDBJ whole genome shotgun (WGS) entry which is preliminary data.</text>
</comment>
<dbReference type="Gene3D" id="3.30.420.10">
    <property type="entry name" value="Ribonuclease H-like superfamily/Ribonuclease H"/>
    <property type="match status" value="1"/>
</dbReference>
<dbReference type="GO" id="GO:0004523">
    <property type="term" value="F:RNA-DNA hybrid ribonuclease activity"/>
    <property type="evidence" value="ECO:0007669"/>
    <property type="project" value="InterPro"/>
</dbReference>
<dbReference type="CDD" id="cd06222">
    <property type="entry name" value="RNase_H_like"/>
    <property type="match status" value="1"/>
</dbReference>
<sequence>MDAREWILGQDSEQKVIFQALDRVDRETETEIFRLSTDAVWRSDSQTTCLAWIARKNLNRIIDQGSLIQPYTSSALMAEALAVREALSQAVNKDWQNLRLASDSQTLIRLINKKIVNNEIYGILQDISILSQFLLCNL</sequence>
<dbReference type="AlphaFoldDB" id="A0A565BGR6"/>
<keyword evidence="3" id="KW-1185">Reference proteome</keyword>
<evidence type="ECO:0000259" key="1">
    <source>
        <dbReference type="Pfam" id="PF13456"/>
    </source>
</evidence>
<dbReference type="InterPro" id="IPR044730">
    <property type="entry name" value="RNase_H-like_dom_plant"/>
</dbReference>
<dbReference type="InterPro" id="IPR012337">
    <property type="entry name" value="RNaseH-like_sf"/>
</dbReference>
<feature type="domain" description="RNase H type-1" evidence="1">
    <location>
        <begin position="37"/>
        <end position="128"/>
    </location>
</feature>
<dbReference type="InterPro" id="IPR052929">
    <property type="entry name" value="RNase_H-like_EbsB-rel"/>
</dbReference>
<gene>
    <name evidence="2" type="ORF">ANE_LOCUS11270</name>
</gene>
<evidence type="ECO:0000313" key="2">
    <source>
        <dbReference type="EMBL" id="VVB00826.1"/>
    </source>
</evidence>
<accession>A0A565BGR6</accession>
<dbReference type="PANTHER" id="PTHR47074:SF11">
    <property type="entry name" value="REVERSE TRANSCRIPTASE-LIKE PROTEIN"/>
    <property type="match status" value="1"/>
</dbReference>
<evidence type="ECO:0000313" key="3">
    <source>
        <dbReference type="Proteomes" id="UP000489600"/>
    </source>
</evidence>
<dbReference type="EMBL" id="CABITT030000004">
    <property type="protein sequence ID" value="VVB00826.1"/>
    <property type="molecule type" value="Genomic_DNA"/>
</dbReference>
<protein>
    <recommendedName>
        <fullName evidence="1">RNase H type-1 domain-containing protein</fullName>
    </recommendedName>
</protein>
<dbReference type="Pfam" id="PF13456">
    <property type="entry name" value="RVT_3"/>
    <property type="match status" value="1"/>
</dbReference>
<dbReference type="SUPFAM" id="SSF53098">
    <property type="entry name" value="Ribonuclease H-like"/>
    <property type="match status" value="1"/>
</dbReference>
<dbReference type="OrthoDB" id="1106285at2759"/>
<dbReference type="Proteomes" id="UP000489600">
    <property type="component" value="Unassembled WGS sequence"/>
</dbReference>
<proteinExistence type="predicted"/>
<dbReference type="GO" id="GO:0003676">
    <property type="term" value="F:nucleic acid binding"/>
    <property type="evidence" value="ECO:0007669"/>
    <property type="project" value="InterPro"/>
</dbReference>
<dbReference type="InterPro" id="IPR002156">
    <property type="entry name" value="RNaseH_domain"/>
</dbReference>
<organism evidence="2 3">
    <name type="scientific">Arabis nemorensis</name>
    <dbReference type="NCBI Taxonomy" id="586526"/>
    <lineage>
        <taxon>Eukaryota</taxon>
        <taxon>Viridiplantae</taxon>
        <taxon>Streptophyta</taxon>
        <taxon>Embryophyta</taxon>
        <taxon>Tracheophyta</taxon>
        <taxon>Spermatophyta</taxon>
        <taxon>Magnoliopsida</taxon>
        <taxon>eudicotyledons</taxon>
        <taxon>Gunneridae</taxon>
        <taxon>Pentapetalae</taxon>
        <taxon>rosids</taxon>
        <taxon>malvids</taxon>
        <taxon>Brassicales</taxon>
        <taxon>Brassicaceae</taxon>
        <taxon>Arabideae</taxon>
        <taxon>Arabis</taxon>
    </lineage>
</organism>